<name>A0A1G2T0F8_9BACT</name>
<evidence type="ECO:0000313" key="3">
    <source>
        <dbReference type="Proteomes" id="UP000178107"/>
    </source>
</evidence>
<keyword evidence="1" id="KW-1133">Transmembrane helix</keyword>
<feature type="transmembrane region" description="Helical" evidence="1">
    <location>
        <begin position="21"/>
        <end position="46"/>
    </location>
</feature>
<sequence>MKEKIKNYLDLNPKRKRVVGIVLVIIGGLSIITPFTPVGFLLLVGLELLGIRHLLWSKIKPYLKQD</sequence>
<dbReference type="EMBL" id="MHVH01000005">
    <property type="protein sequence ID" value="OHA90319.1"/>
    <property type="molecule type" value="Genomic_DNA"/>
</dbReference>
<dbReference type="Proteomes" id="UP000178107">
    <property type="component" value="Unassembled WGS sequence"/>
</dbReference>
<organism evidence="2 3">
    <name type="scientific">Candidatus Zambryskibacteria bacterium RIFCSPHIGHO2_01_FULL_46_25</name>
    <dbReference type="NCBI Taxonomy" id="1802738"/>
    <lineage>
        <taxon>Bacteria</taxon>
        <taxon>Candidatus Zambryskiibacteriota</taxon>
    </lineage>
</organism>
<keyword evidence="1" id="KW-0812">Transmembrane</keyword>
<gene>
    <name evidence="2" type="ORF">A2838_01825</name>
</gene>
<protein>
    <recommendedName>
        <fullName evidence="4">Transmembrane protein (PGPGW)</fullName>
    </recommendedName>
</protein>
<dbReference type="AlphaFoldDB" id="A0A1G2T0F8"/>
<keyword evidence="1" id="KW-0472">Membrane</keyword>
<accession>A0A1G2T0F8</accession>
<comment type="caution">
    <text evidence="2">The sequence shown here is derived from an EMBL/GenBank/DDBJ whole genome shotgun (WGS) entry which is preliminary data.</text>
</comment>
<evidence type="ECO:0000256" key="1">
    <source>
        <dbReference type="SAM" id="Phobius"/>
    </source>
</evidence>
<reference evidence="2 3" key="1">
    <citation type="journal article" date="2016" name="Nat. Commun.">
        <title>Thousands of microbial genomes shed light on interconnected biogeochemical processes in an aquifer system.</title>
        <authorList>
            <person name="Anantharaman K."/>
            <person name="Brown C.T."/>
            <person name="Hug L.A."/>
            <person name="Sharon I."/>
            <person name="Castelle C.J."/>
            <person name="Probst A.J."/>
            <person name="Thomas B.C."/>
            <person name="Singh A."/>
            <person name="Wilkins M.J."/>
            <person name="Karaoz U."/>
            <person name="Brodie E.L."/>
            <person name="Williams K.H."/>
            <person name="Hubbard S.S."/>
            <person name="Banfield J.F."/>
        </authorList>
    </citation>
    <scope>NUCLEOTIDE SEQUENCE [LARGE SCALE GENOMIC DNA]</scope>
</reference>
<evidence type="ECO:0000313" key="2">
    <source>
        <dbReference type="EMBL" id="OHA90319.1"/>
    </source>
</evidence>
<proteinExistence type="predicted"/>
<evidence type="ECO:0008006" key="4">
    <source>
        <dbReference type="Google" id="ProtNLM"/>
    </source>
</evidence>